<gene>
    <name evidence="2" type="ORF">C361_00488</name>
</gene>
<feature type="region of interest" description="Disordered" evidence="1">
    <location>
        <begin position="163"/>
        <end position="183"/>
    </location>
</feature>
<proteinExistence type="predicted"/>
<name>A0A854QJM9_CRYNE</name>
<dbReference type="AlphaFoldDB" id="A0A854QJM9"/>
<comment type="caution">
    <text evidence="2">The sequence shown here is derived from an EMBL/GenBank/DDBJ whole genome shotgun (WGS) entry which is preliminary data.</text>
</comment>
<evidence type="ECO:0000256" key="1">
    <source>
        <dbReference type="SAM" id="MobiDB-lite"/>
    </source>
</evidence>
<reference evidence="2 3" key="1">
    <citation type="submission" date="2017-06" db="EMBL/GenBank/DDBJ databases">
        <title>Global population genomics of the pathogenic fungus Cryptococcus neoformans var. grubii.</title>
        <authorList>
            <person name="Cuomo C."/>
            <person name="Litvintseva A."/>
            <person name="Chen Y."/>
            <person name="Young S."/>
            <person name="Zeng Q."/>
            <person name="Chapman S."/>
            <person name="Gujja S."/>
            <person name="Saif S."/>
            <person name="Birren B."/>
        </authorList>
    </citation>
    <scope>NUCLEOTIDE SEQUENCE [LARGE SCALE GENOMIC DNA]</scope>
    <source>
        <strain evidence="2 3">Tu259-1</strain>
    </source>
</reference>
<accession>A0A854QJM9</accession>
<sequence length="324" mass="36559">MNPTQPNSWHRRWLAHPDFHYSISHRFRWPAYPVEGPAVASSAAAGAANAANAGAAGVAEGAAANAAFGAGGGLPPRGPYGGYHHYYDGRYPYGRRFGRRPFLRRFFWFGLGIGAATIWHRHHDQKRQDLERFITDPKCWTSKHHRHHLPATPVDSTAAAATTTIPLDSNDINPSYEASPRDDRRQWGWRACRERKMEERRLREEALKYQARAQSNASTSSSPDAAPAEQKEVADFQNAREAVEKLWAEKRAEANEAQKRANDKAREYASERLEKLSAALERLRVVSHHSSFKPFSSIKITVLDSLFKKITSEVKTRSWCDISI</sequence>
<protein>
    <submittedName>
        <fullName evidence="2">Uncharacterized protein</fullName>
    </submittedName>
</protein>
<feature type="compositionally biased region" description="Low complexity" evidence="1">
    <location>
        <begin position="211"/>
        <end position="228"/>
    </location>
</feature>
<evidence type="ECO:0000313" key="3">
    <source>
        <dbReference type="Proteomes" id="UP000199727"/>
    </source>
</evidence>
<dbReference type="Proteomes" id="UP000199727">
    <property type="component" value="Unassembled WGS sequence"/>
</dbReference>
<evidence type="ECO:0000313" key="2">
    <source>
        <dbReference type="EMBL" id="OXG28836.1"/>
    </source>
</evidence>
<dbReference type="EMBL" id="AMKT01000010">
    <property type="protein sequence ID" value="OXG28836.1"/>
    <property type="molecule type" value="Genomic_DNA"/>
</dbReference>
<organism evidence="2 3">
    <name type="scientific">Cryptococcus neoformans Tu259-1</name>
    <dbReference type="NCBI Taxonomy" id="1230072"/>
    <lineage>
        <taxon>Eukaryota</taxon>
        <taxon>Fungi</taxon>
        <taxon>Dikarya</taxon>
        <taxon>Basidiomycota</taxon>
        <taxon>Agaricomycotina</taxon>
        <taxon>Tremellomycetes</taxon>
        <taxon>Tremellales</taxon>
        <taxon>Cryptococcaceae</taxon>
        <taxon>Cryptococcus</taxon>
        <taxon>Cryptococcus neoformans species complex</taxon>
    </lineage>
</organism>
<feature type="region of interest" description="Disordered" evidence="1">
    <location>
        <begin position="210"/>
        <end position="233"/>
    </location>
</feature>
<feature type="compositionally biased region" description="Polar residues" evidence="1">
    <location>
        <begin position="163"/>
        <end position="173"/>
    </location>
</feature>
<dbReference type="OrthoDB" id="2960209at2759"/>